<gene>
    <name evidence="2" type="ORF">H6G83_07510</name>
</gene>
<accession>A0ABR8D3X7</accession>
<comment type="caution">
    <text evidence="2">The sequence shown here is derived from an EMBL/GenBank/DDBJ whole genome shotgun (WGS) entry which is preliminary data.</text>
</comment>
<feature type="domain" description="Tox-PL-2" evidence="1">
    <location>
        <begin position="13"/>
        <end position="112"/>
    </location>
</feature>
<protein>
    <recommendedName>
        <fullName evidence="1">Tox-PL-2 domain-containing protein</fullName>
    </recommendedName>
</protein>
<keyword evidence="3" id="KW-1185">Reference proteome</keyword>
<dbReference type="Pfam" id="PF15643">
    <property type="entry name" value="Tox-PL-2"/>
    <property type="match status" value="1"/>
</dbReference>
<evidence type="ECO:0000259" key="1">
    <source>
        <dbReference type="Pfam" id="PF15643"/>
    </source>
</evidence>
<sequence>MFAGVYSISINAEQLHQIQTIASSYENFQCVECSQAIQAYLISENIPGKLIKLYTGASTGANSFIYDETFPEAAISTNGRHQGVAIIINGIETVFDNHHPAGISRNEWMANLLFQGLVHFGQQFEITEIEF</sequence>
<reference evidence="2 3" key="1">
    <citation type="journal article" date="2020" name="ISME J.">
        <title>Comparative genomics reveals insights into cyanobacterial evolution and habitat adaptation.</title>
        <authorList>
            <person name="Chen M.Y."/>
            <person name="Teng W.K."/>
            <person name="Zhao L."/>
            <person name="Hu C.X."/>
            <person name="Zhou Y.K."/>
            <person name="Han B.P."/>
            <person name="Song L.R."/>
            <person name="Shu W.S."/>
        </authorList>
    </citation>
    <scope>NUCLEOTIDE SEQUENCE [LARGE SCALE GENOMIC DNA]</scope>
    <source>
        <strain evidence="2 3">FACHB-119</strain>
    </source>
</reference>
<organism evidence="2 3">
    <name type="scientific">Anabaena azotica FACHB-119</name>
    <dbReference type="NCBI Taxonomy" id="947527"/>
    <lineage>
        <taxon>Bacteria</taxon>
        <taxon>Bacillati</taxon>
        <taxon>Cyanobacteriota</taxon>
        <taxon>Cyanophyceae</taxon>
        <taxon>Nostocales</taxon>
        <taxon>Nostocaceae</taxon>
        <taxon>Anabaena</taxon>
        <taxon>Anabaena azotica</taxon>
    </lineage>
</organism>
<dbReference type="Proteomes" id="UP000661112">
    <property type="component" value="Unassembled WGS sequence"/>
</dbReference>
<proteinExistence type="predicted"/>
<dbReference type="InterPro" id="IPR028910">
    <property type="entry name" value="Tox-PL-2_dom"/>
</dbReference>
<dbReference type="EMBL" id="JACJSG010000008">
    <property type="protein sequence ID" value="MBD2500468.1"/>
    <property type="molecule type" value="Genomic_DNA"/>
</dbReference>
<name>A0ABR8D3X7_9NOST</name>
<evidence type="ECO:0000313" key="2">
    <source>
        <dbReference type="EMBL" id="MBD2500468.1"/>
    </source>
</evidence>
<evidence type="ECO:0000313" key="3">
    <source>
        <dbReference type="Proteomes" id="UP000661112"/>
    </source>
</evidence>